<feature type="domain" description="Aldehyde dehydrogenase" evidence="5">
    <location>
        <begin position="22"/>
        <end position="476"/>
    </location>
</feature>
<accession>A0AAU0N3F2</accession>
<reference evidence="6 7" key="1">
    <citation type="submission" date="2023-10" db="EMBL/GenBank/DDBJ databases">
        <title>Description of Microbulbifer bruguierae sp. nov., isolated from the sediments of mangrove plant Bruguiera sexangula and comparative genomic analyses of the genus Microbulbifer.</title>
        <authorList>
            <person name="Long M."/>
        </authorList>
    </citation>
    <scope>NUCLEOTIDE SEQUENCE [LARGE SCALE GENOMIC DNA]</scope>
    <source>
        <strain evidence="6 7">SPO729</strain>
    </source>
</reference>
<dbReference type="SUPFAM" id="SSF53720">
    <property type="entry name" value="ALDH-like"/>
    <property type="match status" value="1"/>
</dbReference>
<dbReference type="AlphaFoldDB" id="A0AAU0N3F2"/>
<evidence type="ECO:0000313" key="7">
    <source>
        <dbReference type="Proteomes" id="UP001302477"/>
    </source>
</evidence>
<dbReference type="PROSITE" id="PS00687">
    <property type="entry name" value="ALDEHYDE_DEHYDR_GLU"/>
    <property type="match status" value="1"/>
</dbReference>
<dbReference type="GO" id="GO:0004777">
    <property type="term" value="F:succinate-semialdehyde dehydrogenase (NAD+) activity"/>
    <property type="evidence" value="ECO:0007669"/>
    <property type="project" value="TreeGrafter"/>
</dbReference>
<dbReference type="InterPro" id="IPR029510">
    <property type="entry name" value="Ald_DH_CS_GLU"/>
</dbReference>
<dbReference type="InterPro" id="IPR016163">
    <property type="entry name" value="Ald_DH_C"/>
</dbReference>
<dbReference type="FunFam" id="3.40.605.10:FF:000026">
    <property type="entry name" value="Aldehyde dehydrogenase, putative"/>
    <property type="match status" value="1"/>
</dbReference>
<sequence>MHKLLNTPLLRKESYIGGEWWRGESTLAVHCPATGETIETVWDFDREAATAAVRSAELALPMWRDKTAKERAHILRTWHDEIIRHTEELALILTAEQGKPLAEARAEILYGASYIEWFAEEAKRIYGDVIAPPNNDRRVLVLKQPVGVVAAITPWNFPSAMLARKLAPALAAGCTFVCKPAAETPLSALALAVLAEKAGVPAGVFNVVVSSRAREVGEVFTGDAAVRKLSFTGSTPVGKLLAAQCAQTVKKVSLELGGNAPFIVFDDADIDRAVAGAIASKYRNAGQTCICTNRILVQDAVYDKFIEKYCARVAELKIGSGFEDGVDLGPMITADAVGKVARLVGEACAAGGRILIGGKRGNGNGNFYLPTVLEVAAESPICREEIFGPVSPVIRFVNDQEAVSIANDTPYGLAAYMYSRDLGRIWRVAEQLEYGMVGINESGISNEMAPFGGVKESGIGREGSKYGLDDYLETKYLCMGIS</sequence>
<keyword evidence="7" id="KW-1185">Reference proteome</keyword>
<evidence type="ECO:0000313" key="6">
    <source>
        <dbReference type="EMBL" id="WOX07038.1"/>
    </source>
</evidence>
<keyword evidence="2 4" id="KW-0560">Oxidoreductase</keyword>
<dbReference type="Pfam" id="PF00171">
    <property type="entry name" value="Aldedh"/>
    <property type="match status" value="1"/>
</dbReference>
<dbReference type="InterPro" id="IPR010102">
    <property type="entry name" value="Succ_semiAld_DH"/>
</dbReference>
<dbReference type="FunFam" id="3.40.605.10:FF:000005">
    <property type="entry name" value="Succinate-semialdehyde dehydrogenase I"/>
    <property type="match status" value="1"/>
</dbReference>
<dbReference type="InterPro" id="IPR016162">
    <property type="entry name" value="Ald_DH_N"/>
</dbReference>
<dbReference type="EC" id="1.2.1.-" evidence="6"/>
<evidence type="ECO:0000256" key="3">
    <source>
        <dbReference type="PROSITE-ProRule" id="PRU10007"/>
    </source>
</evidence>
<evidence type="ECO:0000256" key="1">
    <source>
        <dbReference type="ARBA" id="ARBA00009986"/>
    </source>
</evidence>
<dbReference type="InterPro" id="IPR016161">
    <property type="entry name" value="Ald_DH/histidinol_DH"/>
</dbReference>
<dbReference type="GO" id="GO:0009450">
    <property type="term" value="P:gamma-aminobutyric acid catabolic process"/>
    <property type="evidence" value="ECO:0007669"/>
    <property type="project" value="InterPro"/>
</dbReference>
<dbReference type="PROSITE" id="PS00070">
    <property type="entry name" value="ALDEHYDE_DEHYDR_CYS"/>
    <property type="match status" value="1"/>
</dbReference>
<dbReference type="PANTHER" id="PTHR43353:SF5">
    <property type="entry name" value="SUCCINATE-SEMIALDEHYDE DEHYDROGENASE, MITOCHONDRIAL"/>
    <property type="match status" value="1"/>
</dbReference>
<dbReference type="FunFam" id="3.40.309.10:FF:000004">
    <property type="entry name" value="Succinate-semialdehyde dehydrogenase I"/>
    <property type="match status" value="1"/>
</dbReference>
<dbReference type="RefSeq" id="WP_318955471.1">
    <property type="nucleotide sequence ID" value="NZ_CP137555.1"/>
</dbReference>
<evidence type="ECO:0000256" key="4">
    <source>
        <dbReference type="RuleBase" id="RU003345"/>
    </source>
</evidence>
<dbReference type="EMBL" id="CP137555">
    <property type="protein sequence ID" value="WOX07038.1"/>
    <property type="molecule type" value="Genomic_DNA"/>
</dbReference>
<dbReference type="Proteomes" id="UP001302477">
    <property type="component" value="Chromosome"/>
</dbReference>
<dbReference type="Gene3D" id="3.40.605.10">
    <property type="entry name" value="Aldehyde Dehydrogenase, Chain A, domain 1"/>
    <property type="match status" value="1"/>
</dbReference>
<proteinExistence type="inferred from homology"/>
<evidence type="ECO:0000256" key="2">
    <source>
        <dbReference type="ARBA" id="ARBA00023002"/>
    </source>
</evidence>
<evidence type="ECO:0000259" key="5">
    <source>
        <dbReference type="Pfam" id="PF00171"/>
    </source>
</evidence>
<dbReference type="InterPro" id="IPR015590">
    <property type="entry name" value="Aldehyde_DH_dom"/>
</dbReference>
<dbReference type="NCBIfam" id="TIGR01780">
    <property type="entry name" value="SSADH"/>
    <property type="match status" value="1"/>
</dbReference>
<organism evidence="6 7">
    <name type="scientific">Microbulbifer pacificus</name>
    <dbReference type="NCBI Taxonomy" id="407164"/>
    <lineage>
        <taxon>Bacteria</taxon>
        <taxon>Pseudomonadati</taxon>
        <taxon>Pseudomonadota</taxon>
        <taxon>Gammaproteobacteria</taxon>
        <taxon>Cellvibrionales</taxon>
        <taxon>Microbulbiferaceae</taxon>
        <taxon>Microbulbifer</taxon>
    </lineage>
</organism>
<dbReference type="CDD" id="cd07103">
    <property type="entry name" value="ALDH_F5_SSADH_GabD"/>
    <property type="match status" value="1"/>
</dbReference>
<name>A0AAU0N3F2_9GAMM</name>
<dbReference type="InterPro" id="IPR050740">
    <property type="entry name" value="Aldehyde_DH_Superfamily"/>
</dbReference>
<dbReference type="Gene3D" id="3.40.309.10">
    <property type="entry name" value="Aldehyde Dehydrogenase, Chain A, domain 2"/>
    <property type="match status" value="1"/>
</dbReference>
<comment type="similarity">
    <text evidence="1 4">Belongs to the aldehyde dehydrogenase family.</text>
</comment>
<protein>
    <submittedName>
        <fullName evidence="6">NAD-dependent succinate-semialdehyde dehydrogenase</fullName>
        <ecNumber evidence="6">1.2.1.-</ecNumber>
    </submittedName>
</protein>
<dbReference type="PANTHER" id="PTHR43353">
    <property type="entry name" value="SUCCINATE-SEMIALDEHYDE DEHYDROGENASE, MITOCHONDRIAL"/>
    <property type="match status" value="1"/>
</dbReference>
<gene>
    <name evidence="6" type="ORF">R5R33_07870</name>
</gene>
<feature type="active site" evidence="3">
    <location>
        <position position="255"/>
    </location>
</feature>
<dbReference type="KEGG" id="mpaf:R5R33_07870"/>
<dbReference type="InterPro" id="IPR016160">
    <property type="entry name" value="Ald_DH_CS_CYS"/>
</dbReference>